<evidence type="ECO:0000313" key="2">
    <source>
        <dbReference type="Proteomes" id="UP000008068"/>
    </source>
</evidence>
<name>G0M6Q5_CAEBE</name>
<dbReference type="Proteomes" id="UP000008068">
    <property type="component" value="Unassembled WGS sequence"/>
</dbReference>
<sequence>MCLRTPQRPIRRN</sequence>
<accession>G0M6Q5</accession>
<dbReference type="EMBL" id="GL379786">
    <property type="protein sequence ID" value="EGT29934.1"/>
    <property type="molecule type" value="Genomic_DNA"/>
</dbReference>
<dbReference type="InParanoid" id="G0M6Q5"/>
<keyword evidence="2" id="KW-1185">Reference proteome</keyword>
<organism evidence="2">
    <name type="scientific">Caenorhabditis brenneri</name>
    <name type="common">Nematode worm</name>
    <dbReference type="NCBI Taxonomy" id="135651"/>
    <lineage>
        <taxon>Eukaryota</taxon>
        <taxon>Metazoa</taxon>
        <taxon>Ecdysozoa</taxon>
        <taxon>Nematoda</taxon>
        <taxon>Chromadorea</taxon>
        <taxon>Rhabditida</taxon>
        <taxon>Rhabditina</taxon>
        <taxon>Rhabditomorpha</taxon>
        <taxon>Rhabditoidea</taxon>
        <taxon>Rhabditidae</taxon>
        <taxon>Peloderinae</taxon>
        <taxon>Caenorhabditis</taxon>
    </lineage>
</organism>
<reference evidence="2" key="1">
    <citation type="submission" date="2011-07" db="EMBL/GenBank/DDBJ databases">
        <authorList>
            <consortium name="Caenorhabditis brenneri Sequencing and Analysis Consortium"/>
            <person name="Wilson R.K."/>
        </authorList>
    </citation>
    <scope>NUCLEOTIDE SEQUENCE [LARGE SCALE GENOMIC DNA]</scope>
    <source>
        <strain evidence="2">PB2801</strain>
    </source>
</reference>
<proteinExistence type="predicted"/>
<gene>
    <name evidence="1" type="ORF">CAEBREN_30246</name>
</gene>
<evidence type="ECO:0000313" key="1">
    <source>
        <dbReference type="EMBL" id="EGT29934.1"/>
    </source>
</evidence>
<protein>
    <submittedName>
        <fullName evidence="1">Uncharacterized protein</fullName>
    </submittedName>
</protein>